<dbReference type="EMBL" id="JAUPEV010000011">
    <property type="protein sequence ID" value="MDO7253633.1"/>
    <property type="molecule type" value="Genomic_DNA"/>
</dbReference>
<dbReference type="Pfam" id="PF01509">
    <property type="entry name" value="TruB_N"/>
    <property type="match status" value="1"/>
</dbReference>
<keyword evidence="3 5" id="KW-0819">tRNA processing</keyword>
<accession>A0AA90PRE3</accession>
<dbReference type="RefSeq" id="WP_305517473.1">
    <property type="nucleotide sequence ID" value="NZ_JAUPEV010000011.1"/>
</dbReference>
<gene>
    <name evidence="5 8" type="primary">truB</name>
    <name evidence="7" type="ORF">Q5I04_06890</name>
    <name evidence="8" type="ORF">Q5I06_07220</name>
</gene>
<dbReference type="EMBL" id="JAUYZK010000011">
    <property type="protein sequence ID" value="MDP2539561.1"/>
    <property type="molecule type" value="Genomic_DNA"/>
</dbReference>
<organism evidence="8 9">
    <name type="scientific">Helicobacter cappadocius</name>
    <dbReference type="NCBI Taxonomy" id="3063998"/>
    <lineage>
        <taxon>Bacteria</taxon>
        <taxon>Pseudomonadati</taxon>
        <taxon>Campylobacterota</taxon>
        <taxon>Epsilonproteobacteria</taxon>
        <taxon>Campylobacterales</taxon>
        <taxon>Helicobacteraceae</taxon>
        <taxon>Helicobacter</taxon>
    </lineage>
</organism>
<dbReference type="Proteomes" id="UP001177258">
    <property type="component" value="Unassembled WGS sequence"/>
</dbReference>
<dbReference type="EC" id="5.4.99.25" evidence="5"/>
<dbReference type="GO" id="GO:1990481">
    <property type="term" value="P:mRNA pseudouridine synthesis"/>
    <property type="evidence" value="ECO:0007669"/>
    <property type="project" value="TreeGrafter"/>
</dbReference>
<sequence>MDALIVSYKPSQISSNFFLNRLKKKYNMKKAGYSGTLDPFARGCLIVGFGSYTKLFPFIEKNPKVYEATLWLGAKSLSLDMENIINISEVKSFEEEKIKDILLSLKGKISYIPPQYSAKKINGRRSYELARAGIVVKPTASVMEIFEIEFLCYNHPYVSFRVSVSEGTYVRSIGEIIAKKLEVDGTLSSLERISEGNMRARVGETYFVNPLKVLKYPIISNFDAQVRENLWLGRKFSLESQKNGIYIANFEDFFSIIEIKEDGNIRYLLNRMNKNVDFIKKA</sequence>
<dbReference type="Proteomes" id="UP001240777">
    <property type="component" value="Unassembled WGS sequence"/>
</dbReference>
<comment type="caution">
    <text evidence="8">The sequence shown here is derived from an EMBL/GenBank/DDBJ whole genome shotgun (WGS) entry which is preliminary data.</text>
</comment>
<dbReference type="InterPro" id="IPR002501">
    <property type="entry name" value="PsdUridine_synth_N"/>
</dbReference>
<dbReference type="SUPFAM" id="SSF55120">
    <property type="entry name" value="Pseudouridine synthase"/>
    <property type="match status" value="1"/>
</dbReference>
<dbReference type="HAMAP" id="MF_01080">
    <property type="entry name" value="TruB_bact"/>
    <property type="match status" value="1"/>
</dbReference>
<comment type="catalytic activity">
    <reaction evidence="1 5">
        <text>uridine(55) in tRNA = pseudouridine(55) in tRNA</text>
        <dbReference type="Rhea" id="RHEA:42532"/>
        <dbReference type="Rhea" id="RHEA-COMP:10101"/>
        <dbReference type="Rhea" id="RHEA-COMP:10102"/>
        <dbReference type="ChEBI" id="CHEBI:65314"/>
        <dbReference type="ChEBI" id="CHEBI:65315"/>
        <dbReference type="EC" id="5.4.99.25"/>
    </reaction>
</comment>
<dbReference type="InterPro" id="IPR020103">
    <property type="entry name" value="PsdUridine_synth_cat_dom_sf"/>
</dbReference>
<dbReference type="PANTHER" id="PTHR13767">
    <property type="entry name" value="TRNA-PSEUDOURIDINE SYNTHASE"/>
    <property type="match status" value="1"/>
</dbReference>
<reference evidence="7 9" key="3">
    <citation type="journal article" date="2024" name="Syst. Appl. Microbiol.">
        <title>Helicobacter cappadocius sp. nov., from lizards: The first psychrotrophic Helicobacter species.</title>
        <authorList>
            <person name="Aydin F."/>
            <person name="Tarhane S."/>
            <person name="Karakaya E."/>
            <person name="Abay S."/>
            <person name="Kayman T."/>
            <person name="Guran O."/>
            <person name="Bozkurt E."/>
            <person name="Uzum N."/>
            <person name="Avci A."/>
            <person name="Olgun K."/>
            <person name="Jablonski D."/>
            <person name="Guran C."/>
            <person name="Burcin Saticioglu I."/>
        </authorList>
    </citation>
    <scope>NUCLEOTIDE SEQUENCE [LARGE SCALE GENOMIC DNA]</scope>
    <source>
        <strain evidence="7">Faydin-H75</strain>
        <strain evidence="9">faydin-H76</strain>
    </source>
</reference>
<reference evidence="7" key="2">
    <citation type="submission" date="2023-07" db="EMBL/GenBank/DDBJ databases">
        <authorList>
            <person name="Aydin F."/>
            <person name="Tarhane S."/>
            <person name="Saticioglu I.B."/>
            <person name="Karakaya E."/>
            <person name="Abay S."/>
            <person name="Guran O."/>
            <person name="Bozkurt E."/>
            <person name="Uzum N."/>
            <person name="Olgun K."/>
            <person name="Jablonski D."/>
        </authorList>
    </citation>
    <scope>NUCLEOTIDE SEQUENCE</scope>
    <source>
        <strain evidence="7">Faydin-H75</strain>
    </source>
</reference>
<evidence type="ECO:0000256" key="4">
    <source>
        <dbReference type="ARBA" id="ARBA00023235"/>
    </source>
</evidence>
<feature type="domain" description="Pseudouridine synthase II N-terminal" evidence="6">
    <location>
        <begin position="23"/>
        <end position="170"/>
    </location>
</feature>
<evidence type="ECO:0000256" key="1">
    <source>
        <dbReference type="ARBA" id="ARBA00000385"/>
    </source>
</evidence>
<evidence type="ECO:0000256" key="5">
    <source>
        <dbReference type="HAMAP-Rule" id="MF_01080"/>
    </source>
</evidence>
<evidence type="ECO:0000256" key="2">
    <source>
        <dbReference type="ARBA" id="ARBA00005642"/>
    </source>
</evidence>
<evidence type="ECO:0000313" key="8">
    <source>
        <dbReference type="EMBL" id="MDP2539561.1"/>
    </source>
</evidence>
<evidence type="ECO:0000259" key="6">
    <source>
        <dbReference type="Pfam" id="PF01509"/>
    </source>
</evidence>
<comment type="similarity">
    <text evidence="2 5">Belongs to the pseudouridine synthase TruB family. Type 1 subfamily.</text>
</comment>
<keyword evidence="4 5" id="KW-0413">Isomerase</keyword>
<evidence type="ECO:0000256" key="3">
    <source>
        <dbReference type="ARBA" id="ARBA00022694"/>
    </source>
</evidence>
<dbReference type="PANTHER" id="PTHR13767:SF2">
    <property type="entry name" value="PSEUDOURIDYLATE SYNTHASE TRUB1"/>
    <property type="match status" value="1"/>
</dbReference>
<feature type="active site" description="Nucleophile" evidence="5">
    <location>
        <position position="38"/>
    </location>
</feature>
<dbReference type="GO" id="GO:0003723">
    <property type="term" value="F:RNA binding"/>
    <property type="evidence" value="ECO:0007669"/>
    <property type="project" value="InterPro"/>
</dbReference>
<keyword evidence="10" id="KW-1185">Reference proteome</keyword>
<evidence type="ECO:0000313" key="7">
    <source>
        <dbReference type="EMBL" id="MDO7253633.1"/>
    </source>
</evidence>
<dbReference type="NCBIfam" id="TIGR00431">
    <property type="entry name" value="TruB"/>
    <property type="match status" value="1"/>
</dbReference>
<evidence type="ECO:0000313" key="10">
    <source>
        <dbReference type="Proteomes" id="UP001240777"/>
    </source>
</evidence>
<dbReference type="InterPro" id="IPR014780">
    <property type="entry name" value="tRNA_psdUridine_synth_TruB"/>
</dbReference>
<dbReference type="GO" id="GO:0160148">
    <property type="term" value="F:tRNA pseudouridine(55) synthase activity"/>
    <property type="evidence" value="ECO:0007669"/>
    <property type="project" value="UniProtKB-EC"/>
</dbReference>
<dbReference type="AlphaFoldDB" id="A0AA90PRE3"/>
<comment type="function">
    <text evidence="5">Responsible for synthesis of pseudouridine from uracil-55 in the psi GC loop of transfer RNAs.</text>
</comment>
<name>A0AA90PRE3_9HELI</name>
<reference evidence="8 10" key="1">
    <citation type="submission" date="2023-07" db="EMBL/GenBank/DDBJ databases">
        <title>Unpublished Manusciprt.</title>
        <authorList>
            <person name="Aydin F."/>
            <person name="Tarhane S."/>
            <person name="Saticioglu I.B."/>
            <person name="Karakaya E."/>
            <person name="Abay S."/>
            <person name="Guran O."/>
            <person name="Bozkurt E."/>
            <person name="Uzum N."/>
            <person name="Olgun K."/>
            <person name="Jablonski D."/>
        </authorList>
    </citation>
    <scope>NUCLEOTIDE SEQUENCE</scope>
    <source>
        <strain evidence="10">faydin-H75</strain>
        <strain evidence="8">Faydin-H76</strain>
    </source>
</reference>
<proteinExistence type="inferred from homology"/>
<dbReference type="GO" id="GO:0031119">
    <property type="term" value="P:tRNA pseudouridine synthesis"/>
    <property type="evidence" value="ECO:0007669"/>
    <property type="project" value="UniProtKB-UniRule"/>
</dbReference>
<protein>
    <recommendedName>
        <fullName evidence="5">tRNA pseudouridine synthase B</fullName>
        <ecNumber evidence="5">5.4.99.25</ecNumber>
    </recommendedName>
    <alternativeName>
        <fullName evidence="5">tRNA pseudouridine(55) synthase</fullName>
        <shortName evidence="5">Psi55 synthase</shortName>
    </alternativeName>
    <alternativeName>
        <fullName evidence="5">tRNA pseudouridylate synthase</fullName>
    </alternativeName>
    <alternativeName>
        <fullName evidence="5">tRNA-uridine isomerase</fullName>
    </alternativeName>
</protein>
<evidence type="ECO:0000313" key="9">
    <source>
        <dbReference type="Proteomes" id="UP001177258"/>
    </source>
</evidence>
<dbReference type="Gene3D" id="3.30.2350.10">
    <property type="entry name" value="Pseudouridine synthase"/>
    <property type="match status" value="1"/>
</dbReference>